<proteinExistence type="inferred from homology"/>
<dbReference type="GO" id="GO:0016020">
    <property type="term" value="C:membrane"/>
    <property type="evidence" value="ECO:0007669"/>
    <property type="project" value="UniProtKB-SubCell"/>
</dbReference>
<keyword evidence="7" id="KW-0630">Potassium</keyword>
<keyword evidence="5 13" id="KW-0812">Transmembrane</keyword>
<gene>
    <name evidence="14" type="ORF">CEY15_07655</name>
</gene>
<dbReference type="OrthoDB" id="7626281at2"/>
<evidence type="ECO:0000256" key="6">
    <source>
        <dbReference type="ARBA" id="ARBA00022826"/>
    </source>
</evidence>
<organism evidence="14 15">
    <name type="scientific">Dietzia natronolimnaea</name>
    <dbReference type="NCBI Taxonomy" id="161920"/>
    <lineage>
        <taxon>Bacteria</taxon>
        <taxon>Bacillati</taxon>
        <taxon>Actinomycetota</taxon>
        <taxon>Actinomycetes</taxon>
        <taxon>Mycobacteriales</taxon>
        <taxon>Dietziaceae</taxon>
        <taxon>Dietzia</taxon>
    </lineage>
</organism>
<evidence type="ECO:0000313" key="14">
    <source>
        <dbReference type="EMBL" id="PAY23454.1"/>
    </source>
</evidence>
<comment type="similarity">
    <text evidence="2">Belongs to the TMEM175 family.</text>
</comment>
<comment type="catalytic activity">
    <reaction evidence="12">
        <text>K(+)(in) = K(+)(out)</text>
        <dbReference type="Rhea" id="RHEA:29463"/>
        <dbReference type="ChEBI" id="CHEBI:29103"/>
    </reaction>
</comment>
<keyword evidence="4" id="KW-0633">Potassium transport</keyword>
<evidence type="ECO:0000256" key="10">
    <source>
        <dbReference type="ARBA" id="ARBA00023136"/>
    </source>
</evidence>
<dbReference type="Proteomes" id="UP000218810">
    <property type="component" value="Unassembled WGS sequence"/>
</dbReference>
<evidence type="ECO:0000313" key="15">
    <source>
        <dbReference type="Proteomes" id="UP000218810"/>
    </source>
</evidence>
<dbReference type="EMBL" id="NTGA01000014">
    <property type="protein sequence ID" value="PAY23454.1"/>
    <property type="molecule type" value="Genomic_DNA"/>
</dbReference>
<dbReference type="GO" id="GO:0015252">
    <property type="term" value="F:proton channel activity"/>
    <property type="evidence" value="ECO:0007669"/>
    <property type="project" value="InterPro"/>
</dbReference>
<dbReference type="InterPro" id="IPR010617">
    <property type="entry name" value="TMEM175-like"/>
</dbReference>
<evidence type="ECO:0000256" key="9">
    <source>
        <dbReference type="ARBA" id="ARBA00023065"/>
    </source>
</evidence>
<sequence>MLSDMGGSGRERTDDDEVIRRDTSEFDRGLSFFDAIYGFAVTLLIVNVDLPEPQAWRDLGSLAASGVGQQLLGVALSFVVICALWRVNVRMIKRLTGLDGPMVFGNLLATGLVILVPFTTDAISNPATADLALPTALYAVNIAGVALAQAAVYQRGRAAGLERRPTSSRENSLVLLAATTTPAVFLASVPVALTVGAAAAQFMWVSLIVLLPLTGRLANRARGT</sequence>
<evidence type="ECO:0000256" key="13">
    <source>
        <dbReference type="SAM" id="Phobius"/>
    </source>
</evidence>
<keyword evidence="3" id="KW-0813">Transport</keyword>
<keyword evidence="9" id="KW-0406">Ion transport</keyword>
<feature type="transmembrane region" description="Helical" evidence="13">
    <location>
        <begin position="101"/>
        <end position="119"/>
    </location>
</feature>
<evidence type="ECO:0000256" key="12">
    <source>
        <dbReference type="ARBA" id="ARBA00034430"/>
    </source>
</evidence>
<accession>A0A2A2WR62</accession>
<dbReference type="Pfam" id="PF06736">
    <property type="entry name" value="TMEM175"/>
    <property type="match status" value="1"/>
</dbReference>
<evidence type="ECO:0000256" key="7">
    <source>
        <dbReference type="ARBA" id="ARBA00022958"/>
    </source>
</evidence>
<feature type="transmembrane region" description="Helical" evidence="13">
    <location>
        <begin position="70"/>
        <end position="89"/>
    </location>
</feature>
<feature type="transmembrane region" description="Helical" evidence="13">
    <location>
        <begin position="30"/>
        <end position="50"/>
    </location>
</feature>
<keyword evidence="8 13" id="KW-1133">Transmembrane helix</keyword>
<evidence type="ECO:0000256" key="4">
    <source>
        <dbReference type="ARBA" id="ARBA00022538"/>
    </source>
</evidence>
<feature type="transmembrane region" description="Helical" evidence="13">
    <location>
        <begin position="199"/>
        <end position="218"/>
    </location>
</feature>
<keyword evidence="11" id="KW-0407">Ion channel</keyword>
<name>A0A2A2WR62_9ACTN</name>
<evidence type="ECO:0000256" key="3">
    <source>
        <dbReference type="ARBA" id="ARBA00022448"/>
    </source>
</evidence>
<dbReference type="GO" id="GO:0005267">
    <property type="term" value="F:potassium channel activity"/>
    <property type="evidence" value="ECO:0007669"/>
    <property type="project" value="UniProtKB-KW"/>
</dbReference>
<evidence type="ECO:0000256" key="5">
    <source>
        <dbReference type="ARBA" id="ARBA00022692"/>
    </source>
</evidence>
<comment type="subcellular location">
    <subcellularLocation>
        <location evidence="1">Membrane</location>
        <topology evidence="1">Multi-pass membrane protein</topology>
    </subcellularLocation>
</comment>
<evidence type="ECO:0000256" key="2">
    <source>
        <dbReference type="ARBA" id="ARBA00006920"/>
    </source>
</evidence>
<reference evidence="15" key="1">
    <citation type="submission" date="2017-09" db="EMBL/GenBank/DDBJ databases">
        <authorList>
            <person name="Zhang Y."/>
            <person name="Huang X."/>
            <person name="Liu J."/>
            <person name="Lu L."/>
            <person name="Peng K."/>
        </authorList>
    </citation>
    <scope>NUCLEOTIDE SEQUENCE [LARGE SCALE GENOMIC DNA]</scope>
    <source>
        <strain evidence="15">S-XJ-1</strain>
    </source>
</reference>
<evidence type="ECO:0000256" key="11">
    <source>
        <dbReference type="ARBA" id="ARBA00023303"/>
    </source>
</evidence>
<evidence type="ECO:0000256" key="1">
    <source>
        <dbReference type="ARBA" id="ARBA00004141"/>
    </source>
</evidence>
<feature type="transmembrane region" description="Helical" evidence="13">
    <location>
        <begin position="131"/>
        <end position="152"/>
    </location>
</feature>
<feature type="transmembrane region" description="Helical" evidence="13">
    <location>
        <begin position="173"/>
        <end position="193"/>
    </location>
</feature>
<keyword evidence="10 13" id="KW-0472">Membrane</keyword>
<keyword evidence="15" id="KW-1185">Reference proteome</keyword>
<keyword evidence="6" id="KW-0631">Potassium channel</keyword>
<evidence type="ECO:0000256" key="8">
    <source>
        <dbReference type="ARBA" id="ARBA00022989"/>
    </source>
</evidence>
<protein>
    <submittedName>
        <fullName evidence="14">DUF1211 domain-containing membrane protein</fullName>
    </submittedName>
</protein>
<comment type="caution">
    <text evidence="14">The sequence shown here is derived from an EMBL/GenBank/DDBJ whole genome shotgun (WGS) entry which is preliminary data.</text>
</comment>
<dbReference type="AlphaFoldDB" id="A0A2A2WR62"/>